<dbReference type="Proteomes" id="UP000355283">
    <property type="component" value="Unassembled WGS sequence"/>
</dbReference>
<gene>
    <name evidence="2" type="ORF">NSK_006538</name>
</gene>
<organism evidence="2 3">
    <name type="scientific">Nannochloropsis salina CCMP1776</name>
    <dbReference type="NCBI Taxonomy" id="1027361"/>
    <lineage>
        <taxon>Eukaryota</taxon>
        <taxon>Sar</taxon>
        <taxon>Stramenopiles</taxon>
        <taxon>Ochrophyta</taxon>
        <taxon>Eustigmatophyceae</taxon>
        <taxon>Eustigmatales</taxon>
        <taxon>Monodopsidaceae</taxon>
        <taxon>Microchloropsis</taxon>
        <taxon>Microchloropsis salina</taxon>
    </lineage>
</organism>
<dbReference type="OrthoDB" id="10347934at2759"/>
<comment type="caution">
    <text evidence="2">The sequence shown here is derived from an EMBL/GenBank/DDBJ whole genome shotgun (WGS) entry which is preliminary data.</text>
</comment>
<sequence>MEASCDERCAVIQGISHRSELPKLLSFLRAACLDPLLQESWASREKVLAPASIDRRRRAVTLRDEYIERVSSSTESPHLHLRLKGSYRQQNGGSTGFEGGAGLGGRRGMKGRERTQRVLMYEERDVRSSAEVLIRHRITTPVYGEDVAGEEPEEDGWAGRGAGAKKERATTTVARAEVARNQEEGAFETFLRFQGCSVQSRELLKRGIRCQLTEGVRISVFRIERGQQGLSGTGGGGRGDDAAMDLLFVELEAPVGAHGSVLASIEAVKEAAAVLRG</sequence>
<reference evidence="2 3" key="1">
    <citation type="submission" date="2019-01" db="EMBL/GenBank/DDBJ databases">
        <title>Nuclear Genome Assembly of the Microalgal Biofuel strain Nannochloropsis salina CCMP1776.</title>
        <authorList>
            <person name="Hovde B."/>
        </authorList>
    </citation>
    <scope>NUCLEOTIDE SEQUENCE [LARGE SCALE GENOMIC DNA]</scope>
    <source>
        <strain evidence="2 3">CCMP1776</strain>
    </source>
</reference>
<accession>A0A4D9D0I7</accession>
<protein>
    <recommendedName>
        <fullName evidence="4">CYTH domain-containing protein</fullName>
    </recommendedName>
</protein>
<name>A0A4D9D0I7_9STRA</name>
<proteinExistence type="predicted"/>
<feature type="region of interest" description="Disordered" evidence="1">
    <location>
        <begin position="86"/>
        <end position="109"/>
    </location>
</feature>
<evidence type="ECO:0008006" key="4">
    <source>
        <dbReference type="Google" id="ProtNLM"/>
    </source>
</evidence>
<dbReference type="EMBL" id="SDOX01000119">
    <property type="protein sequence ID" value="TFJ82209.1"/>
    <property type="molecule type" value="Genomic_DNA"/>
</dbReference>
<keyword evidence="3" id="KW-1185">Reference proteome</keyword>
<evidence type="ECO:0000313" key="3">
    <source>
        <dbReference type="Proteomes" id="UP000355283"/>
    </source>
</evidence>
<evidence type="ECO:0000256" key="1">
    <source>
        <dbReference type="SAM" id="MobiDB-lite"/>
    </source>
</evidence>
<evidence type="ECO:0000313" key="2">
    <source>
        <dbReference type="EMBL" id="TFJ82209.1"/>
    </source>
</evidence>
<feature type="compositionally biased region" description="Gly residues" evidence="1">
    <location>
        <begin position="93"/>
        <end position="106"/>
    </location>
</feature>
<dbReference type="AlphaFoldDB" id="A0A4D9D0I7"/>